<protein>
    <submittedName>
        <fullName evidence="4">CBS domain-containing protein</fullName>
    </submittedName>
</protein>
<dbReference type="PANTHER" id="PTHR43080:SF2">
    <property type="entry name" value="CBS DOMAIN-CONTAINING PROTEIN"/>
    <property type="match status" value="1"/>
</dbReference>
<dbReference type="Proteomes" id="UP000462931">
    <property type="component" value="Unassembled WGS sequence"/>
</dbReference>
<keyword evidence="1 2" id="KW-0129">CBS domain</keyword>
<dbReference type="InterPro" id="IPR000644">
    <property type="entry name" value="CBS_dom"/>
</dbReference>
<dbReference type="SUPFAM" id="SSF54631">
    <property type="entry name" value="CBS-domain pair"/>
    <property type="match status" value="1"/>
</dbReference>
<comment type="caution">
    <text evidence="4">The sequence shown here is derived from an EMBL/GenBank/DDBJ whole genome shotgun (WGS) entry which is preliminary data.</text>
</comment>
<evidence type="ECO:0000256" key="2">
    <source>
        <dbReference type="PROSITE-ProRule" id="PRU00703"/>
    </source>
</evidence>
<reference evidence="4 5" key="1">
    <citation type="submission" date="2019-11" db="EMBL/GenBank/DDBJ databases">
        <authorList>
            <person name="Cheng Q."/>
            <person name="Yang Z."/>
        </authorList>
    </citation>
    <scope>NUCLEOTIDE SEQUENCE [LARGE SCALE GENOMIC DNA]</scope>
    <source>
        <strain evidence="4 5">HX-22-1</strain>
    </source>
</reference>
<evidence type="ECO:0000313" key="5">
    <source>
        <dbReference type="Proteomes" id="UP000462931"/>
    </source>
</evidence>
<feature type="domain" description="CBS" evidence="3">
    <location>
        <begin position="75"/>
        <end position="131"/>
    </location>
</feature>
<name>A0A7K0FPG5_9SPHI</name>
<dbReference type="InterPro" id="IPR044725">
    <property type="entry name" value="CBSX3_CBS_dom"/>
</dbReference>
<feature type="domain" description="CBS" evidence="3">
    <location>
        <begin position="8"/>
        <end position="66"/>
    </location>
</feature>
<dbReference type="PROSITE" id="PS51371">
    <property type="entry name" value="CBS"/>
    <property type="match status" value="2"/>
</dbReference>
<dbReference type="RefSeq" id="WP_154287981.1">
    <property type="nucleotide sequence ID" value="NZ_WKJI01000003.1"/>
</dbReference>
<evidence type="ECO:0000256" key="1">
    <source>
        <dbReference type="ARBA" id="ARBA00023122"/>
    </source>
</evidence>
<gene>
    <name evidence="4" type="ORF">GJJ64_11760</name>
</gene>
<organism evidence="4 5">
    <name type="scientific">Pedobacter puniceum</name>
    <dbReference type="NCBI Taxonomy" id="2666136"/>
    <lineage>
        <taxon>Bacteria</taxon>
        <taxon>Pseudomonadati</taxon>
        <taxon>Bacteroidota</taxon>
        <taxon>Sphingobacteriia</taxon>
        <taxon>Sphingobacteriales</taxon>
        <taxon>Sphingobacteriaceae</taxon>
        <taxon>Pedobacter</taxon>
    </lineage>
</organism>
<proteinExistence type="predicted"/>
<keyword evidence="5" id="KW-1185">Reference proteome</keyword>
<dbReference type="AlphaFoldDB" id="A0A7K0FPG5"/>
<dbReference type="InterPro" id="IPR046342">
    <property type="entry name" value="CBS_dom_sf"/>
</dbReference>
<accession>A0A7K0FPG5</accession>
<evidence type="ECO:0000259" key="3">
    <source>
        <dbReference type="PROSITE" id="PS51371"/>
    </source>
</evidence>
<evidence type="ECO:0000313" key="4">
    <source>
        <dbReference type="EMBL" id="MRX47869.1"/>
    </source>
</evidence>
<sequence>MKSVRKILNQKNNHLIKLSPNATVFEALQLMMDHNISAVLIADENLEGIFTERDYARKVVLQGKSSKEVKLKEVMTANLVTISPQDSVEYCMQVMTDRHIRHLPVLEFGNLVGMISIGDVVKFVIEDQKQTIQDLESYIKS</sequence>
<dbReference type="Gene3D" id="3.10.580.10">
    <property type="entry name" value="CBS-domain"/>
    <property type="match status" value="1"/>
</dbReference>
<dbReference type="SMART" id="SM00116">
    <property type="entry name" value="CBS"/>
    <property type="match status" value="2"/>
</dbReference>
<dbReference type="PANTHER" id="PTHR43080">
    <property type="entry name" value="CBS DOMAIN-CONTAINING PROTEIN CBSX3, MITOCHONDRIAL"/>
    <property type="match status" value="1"/>
</dbReference>
<dbReference type="Pfam" id="PF00571">
    <property type="entry name" value="CBS"/>
    <property type="match status" value="2"/>
</dbReference>
<dbReference type="InterPro" id="IPR051257">
    <property type="entry name" value="Diverse_CBS-Domain"/>
</dbReference>
<dbReference type="EMBL" id="WKJI01000003">
    <property type="protein sequence ID" value="MRX47869.1"/>
    <property type="molecule type" value="Genomic_DNA"/>
</dbReference>
<dbReference type="CDD" id="cd04623">
    <property type="entry name" value="CBS_pair_bac_euk"/>
    <property type="match status" value="1"/>
</dbReference>